<evidence type="ECO:0000313" key="1">
    <source>
        <dbReference type="EMBL" id="CCV09595.1"/>
    </source>
</evidence>
<comment type="caution">
    <text evidence="1">The sequence shown here is derived from an EMBL/GenBank/DDBJ whole genome shotgun (WGS) entry which is preliminary data.</text>
</comment>
<dbReference type="EMBL" id="CAUM01000191">
    <property type="protein sequence ID" value="CCV09595.1"/>
    <property type="molecule type" value="Genomic_DNA"/>
</dbReference>
<sequence length="50" mass="5591">MGVASSFRGQFSFGRRPWAGAAAHVTVALRYFLTGYFVRSLSNPFNESYL</sequence>
<keyword evidence="2" id="KW-1185">Reference proteome</keyword>
<reference evidence="1 2" key="1">
    <citation type="submission" date="2013-02" db="EMBL/GenBank/DDBJ databases">
        <authorList>
            <person name="Genoscope - CEA"/>
        </authorList>
    </citation>
    <scope>NUCLEOTIDE SEQUENCE [LARGE SCALE GENOMIC DNA]</scope>
    <source>
        <strain evidence="1 2">STM 2683</strain>
    </source>
</reference>
<evidence type="ECO:0000313" key="2">
    <source>
        <dbReference type="Proteomes" id="UP000012062"/>
    </source>
</evidence>
<dbReference type="AlphaFoldDB" id="M5F080"/>
<name>M5F080_9HYPH</name>
<dbReference type="Proteomes" id="UP000012062">
    <property type="component" value="Unassembled WGS sequence"/>
</dbReference>
<protein>
    <submittedName>
        <fullName evidence="1">Uncharacterized protein</fullName>
    </submittedName>
</protein>
<dbReference type="STRING" id="1297569.MESS2_p90004"/>
<organism evidence="1 2">
    <name type="scientific">Mesorhizobium metallidurans STM 2683</name>
    <dbReference type="NCBI Taxonomy" id="1297569"/>
    <lineage>
        <taxon>Bacteria</taxon>
        <taxon>Pseudomonadati</taxon>
        <taxon>Pseudomonadota</taxon>
        <taxon>Alphaproteobacteria</taxon>
        <taxon>Hyphomicrobiales</taxon>
        <taxon>Phyllobacteriaceae</taxon>
        <taxon>Mesorhizobium</taxon>
    </lineage>
</organism>
<gene>
    <name evidence="1" type="ORF">MESS2_p90004</name>
</gene>
<proteinExistence type="predicted"/>
<accession>M5F080</accession>